<evidence type="ECO:0000313" key="1">
    <source>
        <dbReference type="EMBL" id="MDT0345033.1"/>
    </source>
</evidence>
<dbReference type="Pfam" id="PF10127">
    <property type="entry name" value="RlaP"/>
    <property type="match status" value="1"/>
</dbReference>
<dbReference type="PANTHER" id="PTHR34817">
    <property type="entry name" value="NUCLEOTIDYLTRANSFERASE"/>
    <property type="match status" value="1"/>
</dbReference>
<name>A0ABU2MTR2_9ACTN</name>
<dbReference type="PANTHER" id="PTHR34817:SF2">
    <property type="entry name" value="NUCLEOTIDYLTRANSFERASE"/>
    <property type="match status" value="1"/>
</dbReference>
<accession>A0ABU2MTR2</accession>
<keyword evidence="2" id="KW-1185">Reference proteome</keyword>
<dbReference type="Proteomes" id="UP001183246">
    <property type="component" value="Unassembled WGS sequence"/>
</dbReference>
<gene>
    <name evidence="1" type="ORF">RM590_20820</name>
</gene>
<proteinExistence type="predicted"/>
<dbReference type="EMBL" id="JAVREL010000012">
    <property type="protein sequence ID" value="MDT0345033.1"/>
    <property type="molecule type" value="Genomic_DNA"/>
</dbReference>
<protein>
    <submittedName>
        <fullName evidence="1">Nucleotidyltransferase domain-containing protein</fullName>
    </submittedName>
</protein>
<dbReference type="RefSeq" id="WP_311706161.1">
    <property type="nucleotide sequence ID" value="NZ_JAVREL010000012.1"/>
</dbReference>
<evidence type="ECO:0000313" key="2">
    <source>
        <dbReference type="Proteomes" id="UP001183246"/>
    </source>
</evidence>
<organism evidence="1 2">
    <name type="scientific">Streptomyces litchfieldiae</name>
    <dbReference type="NCBI Taxonomy" id="3075543"/>
    <lineage>
        <taxon>Bacteria</taxon>
        <taxon>Bacillati</taxon>
        <taxon>Actinomycetota</taxon>
        <taxon>Actinomycetes</taxon>
        <taxon>Kitasatosporales</taxon>
        <taxon>Streptomycetaceae</taxon>
        <taxon>Streptomyces</taxon>
    </lineage>
</organism>
<reference evidence="2" key="1">
    <citation type="submission" date="2023-07" db="EMBL/GenBank/DDBJ databases">
        <title>30 novel species of actinomycetes from the DSMZ collection.</title>
        <authorList>
            <person name="Nouioui I."/>
        </authorList>
    </citation>
    <scope>NUCLEOTIDE SEQUENCE [LARGE SCALE GENOMIC DNA]</scope>
    <source>
        <strain evidence="2">DSM 44938</strain>
    </source>
</reference>
<comment type="caution">
    <text evidence="1">The sequence shown here is derived from an EMBL/GenBank/DDBJ whole genome shotgun (WGS) entry which is preliminary data.</text>
</comment>
<sequence length="225" mass="24961">MWGHLVERHTILSVVVGSRAFGLAVAGSDTDRRGVYVAPTEDFWSLTKPPTHLDGPEPEQFSWEVERFAMLALTGNPNLLEVLYSPLVEHITPLGAELRELAPAFLSRRVHRTYGAFARSQLARARADAEPRWKPVAHMLRLLAAGAALLETGTLTTDTGPDRDRLLAVRRGELTWPEITAWQEALGVRLDRALPDSPLPVDPDTARVESWLHSVRRRSLSGEGP</sequence>
<dbReference type="InterPro" id="IPR018775">
    <property type="entry name" value="RlaP"/>
</dbReference>